<accession>A0A0K1QDV8</accession>
<feature type="transmembrane region" description="Helical" evidence="1">
    <location>
        <begin position="86"/>
        <end position="104"/>
    </location>
</feature>
<evidence type="ECO:0000313" key="2">
    <source>
        <dbReference type="EMBL" id="AKV03837.1"/>
    </source>
</evidence>
<sequence>MTRENPSDESAAPIDAARGSWGFPAFAKNFPADPELDALVVAFTNGNYAEVRARAPKLAASATDAAVREAAKTLEDRTKPDEAAKMLFLFAGALLAFLTVWWVLHDGPDDHGASRPATPAPTVEIVK</sequence>
<dbReference type="Proteomes" id="UP000064967">
    <property type="component" value="Chromosome"/>
</dbReference>
<keyword evidence="1" id="KW-0472">Membrane</keyword>
<organism evidence="2 3">
    <name type="scientific">Labilithrix luteola</name>
    <dbReference type="NCBI Taxonomy" id="1391654"/>
    <lineage>
        <taxon>Bacteria</taxon>
        <taxon>Pseudomonadati</taxon>
        <taxon>Myxococcota</taxon>
        <taxon>Polyangia</taxon>
        <taxon>Polyangiales</taxon>
        <taxon>Labilitrichaceae</taxon>
        <taxon>Labilithrix</taxon>
    </lineage>
</organism>
<dbReference type="EMBL" id="CP012333">
    <property type="protein sequence ID" value="AKV03837.1"/>
    <property type="molecule type" value="Genomic_DNA"/>
</dbReference>
<keyword evidence="3" id="KW-1185">Reference proteome</keyword>
<proteinExistence type="predicted"/>
<reference evidence="2 3" key="1">
    <citation type="submission" date="2015-08" db="EMBL/GenBank/DDBJ databases">
        <authorList>
            <person name="Babu N.S."/>
            <person name="Beckwith C.J."/>
            <person name="Beseler K.G."/>
            <person name="Brison A."/>
            <person name="Carone J.V."/>
            <person name="Caskin T.P."/>
            <person name="Diamond M."/>
            <person name="Durham M.E."/>
            <person name="Foxe J.M."/>
            <person name="Go M."/>
            <person name="Henderson B.A."/>
            <person name="Jones I.B."/>
            <person name="McGettigan J.A."/>
            <person name="Micheletti S.J."/>
            <person name="Nasrallah M.E."/>
            <person name="Ortiz D."/>
            <person name="Piller C.R."/>
            <person name="Privatt S.R."/>
            <person name="Schneider S.L."/>
            <person name="Sharp S."/>
            <person name="Smith T.C."/>
            <person name="Stanton J.D."/>
            <person name="Ullery H.E."/>
            <person name="Wilson R.J."/>
            <person name="Serrano M.G."/>
            <person name="Buck G."/>
            <person name="Lee V."/>
            <person name="Wang Y."/>
            <person name="Carvalho R."/>
            <person name="Voegtly L."/>
            <person name="Shi R."/>
            <person name="Duckworth R."/>
            <person name="Johnson A."/>
            <person name="Loviza R."/>
            <person name="Walstead R."/>
            <person name="Shah Z."/>
            <person name="Kiflezghi M."/>
            <person name="Wade K."/>
            <person name="Ball S.L."/>
            <person name="Bradley K.W."/>
            <person name="Asai D.J."/>
            <person name="Bowman C.A."/>
            <person name="Russell D.A."/>
            <person name="Pope W.H."/>
            <person name="Jacobs-Sera D."/>
            <person name="Hendrix R.W."/>
            <person name="Hatfull G.F."/>
        </authorList>
    </citation>
    <scope>NUCLEOTIDE SEQUENCE [LARGE SCALE GENOMIC DNA]</scope>
    <source>
        <strain evidence="2 3">DSM 27648</strain>
    </source>
</reference>
<dbReference type="STRING" id="1391654.AKJ09_10500"/>
<name>A0A0K1QDV8_9BACT</name>
<evidence type="ECO:0000313" key="3">
    <source>
        <dbReference type="Proteomes" id="UP000064967"/>
    </source>
</evidence>
<dbReference type="KEGG" id="llu:AKJ09_10500"/>
<dbReference type="RefSeq" id="WP_146654540.1">
    <property type="nucleotide sequence ID" value="NZ_CP012333.1"/>
</dbReference>
<evidence type="ECO:0000256" key="1">
    <source>
        <dbReference type="SAM" id="Phobius"/>
    </source>
</evidence>
<keyword evidence="1" id="KW-1133">Transmembrane helix</keyword>
<keyword evidence="1" id="KW-0812">Transmembrane</keyword>
<gene>
    <name evidence="2" type="ORF">AKJ09_10500</name>
</gene>
<dbReference type="OrthoDB" id="9851625at2"/>
<dbReference type="AlphaFoldDB" id="A0A0K1QDV8"/>
<protein>
    <submittedName>
        <fullName evidence="2">Uncharacterized protein</fullName>
    </submittedName>
</protein>